<proteinExistence type="evidence at transcript level"/>
<dbReference type="EMBL" id="EF152354">
    <property type="protein sequence ID" value="ABN42509.1"/>
    <property type="molecule type" value="mRNA"/>
</dbReference>
<gene>
    <name evidence="1" type="primary">BCMA</name>
</gene>
<name>A7KBT4_HUMAN</name>
<protein>
    <submittedName>
        <fullName evidence="1">B cell maturation antigen transcript variant 3</fullName>
    </submittedName>
</protein>
<reference evidence="1" key="1">
    <citation type="journal article" date="2008" name="Mol. Immunol.">
        <title>Identification of new splice variants of the genes BAFF and BCMA.</title>
        <authorList>
            <person name="Smirnova A.S."/>
            <person name="Andrade-Oliveira V."/>
            <person name="Gerbase-DeLima M."/>
        </authorList>
    </citation>
    <scope>NUCLEOTIDE SEQUENCE</scope>
</reference>
<organism evidence="1">
    <name type="scientific">Homo sapiens</name>
    <name type="common">Human</name>
    <dbReference type="NCBI Taxonomy" id="9606"/>
    <lineage>
        <taxon>Eukaryota</taxon>
        <taxon>Metazoa</taxon>
        <taxon>Chordata</taxon>
        <taxon>Craniata</taxon>
        <taxon>Vertebrata</taxon>
        <taxon>Euteleostomi</taxon>
        <taxon>Mammalia</taxon>
        <taxon>Eutheria</taxon>
        <taxon>Euarchontoglires</taxon>
        <taxon>Primates</taxon>
        <taxon>Haplorrhini</taxon>
        <taxon>Catarrhini</taxon>
        <taxon>Hominidae</taxon>
        <taxon>Homo</taxon>
    </lineage>
</organism>
<evidence type="ECO:0000313" key="1">
    <source>
        <dbReference type="EMBL" id="ABN42509.1"/>
    </source>
</evidence>
<dbReference type="ChiTaRS" id="TNFRSF17">
    <property type="organism name" value="human"/>
</dbReference>
<accession>A7KBT4</accession>
<sequence length="9" mass="1094">MRFSGPVWD</sequence>